<organism evidence="1 2">
    <name type="scientific">Frieseomelitta varia</name>
    <dbReference type="NCBI Taxonomy" id="561572"/>
    <lineage>
        <taxon>Eukaryota</taxon>
        <taxon>Metazoa</taxon>
        <taxon>Ecdysozoa</taxon>
        <taxon>Arthropoda</taxon>
        <taxon>Hexapoda</taxon>
        <taxon>Insecta</taxon>
        <taxon>Pterygota</taxon>
        <taxon>Neoptera</taxon>
        <taxon>Endopterygota</taxon>
        <taxon>Hymenoptera</taxon>
        <taxon>Apocrita</taxon>
        <taxon>Aculeata</taxon>
        <taxon>Apoidea</taxon>
        <taxon>Anthophila</taxon>
        <taxon>Apidae</taxon>
        <taxon>Frieseomelitta</taxon>
    </lineage>
</organism>
<accession>A0A833WEG8</accession>
<dbReference type="AlphaFoldDB" id="A0A833WEG8"/>
<dbReference type="Proteomes" id="UP000655588">
    <property type="component" value="Unassembled WGS sequence"/>
</dbReference>
<comment type="caution">
    <text evidence="1">The sequence shown here is derived from an EMBL/GenBank/DDBJ whole genome shotgun (WGS) entry which is preliminary data.</text>
</comment>
<proteinExistence type="predicted"/>
<keyword evidence="2" id="KW-1185">Reference proteome</keyword>
<sequence>MIYNSPLMKIEMKKNIRSILYGTYEKIRKSQCVLFVPMGSNCDHPRHEPMESFQRSMIHQGSAITKQKISPNNLYRNFIRLKRSSDLVILASLVNAHGEPCLEYGCPGRPQYEPFVPAPPGHTPNCAKPGQTFCESLDHYPRLRNLSDQHLKRSLIEGYVLNLNNQEVKWTLHGCRMSFRKTGEKELSRCSVLLTYTLQCSWDTAWQICDVRPIIMNEDDVVEARYSIIEFLNSVRKQLIKFLVDKCNFDFISALRDESRKDFNDYRYALLA</sequence>
<dbReference type="EMBL" id="WNWW01000165">
    <property type="protein sequence ID" value="KAF3429343.1"/>
    <property type="molecule type" value="Genomic_DNA"/>
</dbReference>
<evidence type="ECO:0000313" key="2">
    <source>
        <dbReference type="Proteomes" id="UP000655588"/>
    </source>
</evidence>
<name>A0A833WEG8_9HYME</name>
<reference evidence="1" key="1">
    <citation type="submission" date="2019-11" db="EMBL/GenBank/DDBJ databases">
        <title>The nuclear and mitochondrial genomes of Frieseomelitta varia - a highly eusocial stingless bee (Meliponini) with a permanently sterile worker caste.</title>
        <authorList>
            <person name="Freitas F.C.P."/>
            <person name="Lourenco A.P."/>
            <person name="Nunes F.M.F."/>
            <person name="Paschoal A.R."/>
            <person name="Abreu F.C.P."/>
            <person name="Barbin F.O."/>
            <person name="Bataglia L."/>
            <person name="Cardoso-Junior C.A.M."/>
            <person name="Cervoni M.S."/>
            <person name="Silva S.R."/>
            <person name="Dalarmi F."/>
            <person name="Del Lama M.A."/>
            <person name="Depintor T.S."/>
            <person name="Ferreira K.M."/>
            <person name="Goria P.S."/>
            <person name="Jaskot M.C."/>
            <person name="Lago D.C."/>
            <person name="Luna-Lucena D."/>
            <person name="Moda L.M."/>
            <person name="Nascimento L."/>
            <person name="Pedrino M."/>
            <person name="Rabico F.O."/>
            <person name="Sanches F.C."/>
            <person name="Santos D.E."/>
            <person name="Santos C.G."/>
            <person name="Vieira J."/>
            <person name="Lopes T.F."/>
            <person name="Barchuk A.R."/>
            <person name="Hartfelder K."/>
            <person name="Simoes Z.L.P."/>
            <person name="Bitondi M.M.G."/>
            <person name="Pinheiro D.G."/>
        </authorList>
    </citation>
    <scope>NUCLEOTIDE SEQUENCE</scope>
    <source>
        <strain evidence="1">USP_RPSP 00005682</strain>
        <tissue evidence="1">Whole individual</tissue>
    </source>
</reference>
<gene>
    <name evidence="1" type="ORF">E2986_03289</name>
</gene>
<evidence type="ECO:0000313" key="1">
    <source>
        <dbReference type="EMBL" id="KAF3429343.1"/>
    </source>
</evidence>
<protein>
    <submittedName>
        <fullName evidence="1">Uncharacterized protein</fullName>
    </submittedName>
</protein>